<comment type="caution">
    <text evidence="4">The sequence shown here is derived from an EMBL/GenBank/DDBJ whole genome shotgun (WGS) entry which is preliminary data.</text>
</comment>
<evidence type="ECO:0000256" key="1">
    <source>
        <dbReference type="SAM" id="SignalP"/>
    </source>
</evidence>
<dbReference type="AlphaFoldDB" id="A0A835KJF8"/>
<feature type="domain" description="PIR2-like helical" evidence="3">
    <location>
        <begin position="8"/>
        <end position="117"/>
    </location>
</feature>
<dbReference type="Proteomes" id="UP000636709">
    <property type="component" value="Unassembled WGS sequence"/>
</dbReference>
<gene>
    <name evidence="4" type="ORF">HU200_015130</name>
</gene>
<keyword evidence="1" id="KW-0732">Signal</keyword>
<feature type="domain" description="DUF3615" evidence="2">
    <location>
        <begin position="236"/>
        <end position="338"/>
    </location>
</feature>
<protein>
    <submittedName>
        <fullName evidence="4">Uncharacterized protein</fullName>
    </submittedName>
</protein>
<evidence type="ECO:0000259" key="3">
    <source>
        <dbReference type="Pfam" id="PF20235"/>
    </source>
</evidence>
<dbReference type="OrthoDB" id="694302at2759"/>
<dbReference type="Pfam" id="PF12274">
    <property type="entry name" value="DUF3615"/>
    <property type="match status" value="1"/>
</dbReference>
<keyword evidence="5" id="KW-1185">Reference proteome</keyword>
<accession>A0A835KJF8</accession>
<organism evidence="4 5">
    <name type="scientific">Digitaria exilis</name>
    <dbReference type="NCBI Taxonomy" id="1010633"/>
    <lineage>
        <taxon>Eukaryota</taxon>
        <taxon>Viridiplantae</taxon>
        <taxon>Streptophyta</taxon>
        <taxon>Embryophyta</taxon>
        <taxon>Tracheophyta</taxon>
        <taxon>Spermatophyta</taxon>
        <taxon>Magnoliopsida</taxon>
        <taxon>Liliopsida</taxon>
        <taxon>Poales</taxon>
        <taxon>Poaceae</taxon>
        <taxon>PACMAD clade</taxon>
        <taxon>Panicoideae</taxon>
        <taxon>Panicodae</taxon>
        <taxon>Paniceae</taxon>
        <taxon>Anthephorinae</taxon>
        <taxon>Digitaria</taxon>
    </lineage>
</organism>
<dbReference type="InterPro" id="IPR022059">
    <property type="entry name" value="DUF3615"/>
</dbReference>
<reference evidence="4" key="1">
    <citation type="submission" date="2020-07" db="EMBL/GenBank/DDBJ databases">
        <title>Genome sequence and genetic diversity analysis of an under-domesticated orphan crop, white fonio (Digitaria exilis).</title>
        <authorList>
            <person name="Bennetzen J.L."/>
            <person name="Chen S."/>
            <person name="Ma X."/>
            <person name="Wang X."/>
            <person name="Yssel A.E.J."/>
            <person name="Chaluvadi S.R."/>
            <person name="Johnson M."/>
            <person name="Gangashetty P."/>
            <person name="Hamidou F."/>
            <person name="Sanogo M.D."/>
            <person name="Zwaenepoel A."/>
            <person name="Wallace J."/>
            <person name="Van De Peer Y."/>
            <person name="Van Deynze A."/>
        </authorList>
    </citation>
    <scope>NUCLEOTIDE SEQUENCE</scope>
    <source>
        <tissue evidence="4">Leaves</tissue>
    </source>
</reference>
<dbReference type="InterPro" id="IPR046527">
    <property type="entry name" value="PIR2-like_helical"/>
</dbReference>
<proteinExistence type="predicted"/>
<sequence>MKRMLLATIHGFYLQALARLPTAELRGRYHRSMLEGGYCYGPLDPVSNIIVNTVWYDQNFPASKQVTLDMISTTCLWRVAARSLYGLVSFLCTRYQNMSPDQALQQLLVASANLQVADPNLFDDVPDDRMQTGQCSAGTCEMQHEAVEGSTPSTSVIEGYAAAATAAFHCNPLAQKEFIGSSDVVSKLRVASEVLHLQDGHPLSCQDLEFLSMSLLKCSSSTSKSCQEEDLAPTKEDRPFRLHIICGANEFVSGPEPSMDGEVGGYNPWTRDKYYHTHINFLAVCEGHPHDPPRLFFAECGKDGDDTCWCIPTAPQKPDAEQVRCIYCEHRGNRIVHPAMERFHGRDEFDKLFYLSPMEEFYTNNNIITDYIASVDKVHGLEDDAIYENCCVDDDDSDSDAHYWIQIS</sequence>
<feature type="chain" id="PRO_5032296291" evidence="1">
    <location>
        <begin position="19"/>
        <end position="408"/>
    </location>
</feature>
<dbReference type="PANTHER" id="PTHR33120:SF57">
    <property type="entry name" value="PIR2-LIKE HELICAL DOMAIN-CONTAINING PROTEIN"/>
    <property type="match status" value="1"/>
</dbReference>
<evidence type="ECO:0000313" key="5">
    <source>
        <dbReference type="Proteomes" id="UP000636709"/>
    </source>
</evidence>
<name>A0A835KJF8_9POAL</name>
<feature type="signal peptide" evidence="1">
    <location>
        <begin position="1"/>
        <end position="18"/>
    </location>
</feature>
<dbReference type="EMBL" id="JACEFO010001603">
    <property type="protein sequence ID" value="KAF8732791.1"/>
    <property type="molecule type" value="Genomic_DNA"/>
</dbReference>
<dbReference type="PANTHER" id="PTHR33120">
    <property type="entry name" value="EXPRESSED PROTEIN-RELATED"/>
    <property type="match status" value="1"/>
</dbReference>
<evidence type="ECO:0000259" key="2">
    <source>
        <dbReference type="Pfam" id="PF12274"/>
    </source>
</evidence>
<dbReference type="Pfam" id="PF20235">
    <property type="entry name" value="PIR2-like_helical"/>
    <property type="match status" value="1"/>
</dbReference>
<evidence type="ECO:0000313" key="4">
    <source>
        <dbReference type="EMBL" id="KAF8732791.1"/>
    </source>
</evidence>